<gene>
    <name evidence="1" type="ORF">LCGC14_1336920</name>
</gene>
<dbReference type="EMBL" id="LAZR01008136">
    <property type="protein sequence ID" value="KKM80734.1"/>
    <property type="molecule type" value="Genomic_DNA"/>
</dbReference>
<dbReference type="AlphaFoldDB" id="A0A0F9KEQ8"/>
<organism evidence="1">
    <name type="scientific">marine sediment metagenome</name>
    <dbReference type="NCBI Taxonomy" id="412755"/>
    <lineage>
        <taxon>unclassified sequences</taxon>
        <taxon>metagenomes</taxon>
        <taxon>ecological metagenomes</taxon>
    </lineage>
</organism>
<evidence type="ECO:0000313" key="1">
    <source>
        <dbReference type="EMBL" id="KKM80734.1"/>
    </source>
</evidence>
<accession>A0A0F9KEQ8</accession>
<proteinExistence type="predicted"/>
<comment type="caution">
    <text evidence="1">The sequence shown here is derived from an EMBL/GenBank/DDBJ whole genome shotgun (WGS) entry which is preliminary data.</text>
</comment>
<name>A0A0F9KEQ8_9ZZZZ</name>
<sequence>MTRLEQILRSIPDHQLRLAVGAAMFFADANPSQFEIHAGTYGMESLKRLLTEEAPTP</sequence>
<reference evidence="1" key="1">
    <citation type="journal article" date="2015" name="Nature">
        <title>Complex archaea that bridge the gap between prokaryotes and eukaryotes.</title>
        <authorList>
            <person name="Spang A."/>
            <person name="Saw J.H."/>
            <person name="Jorgensen S.L."/>
            <person name="Zaremba-Niedzwiedzka K."/>
            <person name="Martijn J."/>
            <person name="Lind A.E."/>
            <person name="van Eijk R."/>
            <person name="Schleper C."/>
            <person name="Guy L."/>
            <person name="Ettema T.J."/>
        </authorList>
    </citation>
    <scope>NUCLEOTIDE SEQUENCE</scope>
</reference>
<protein>
    <submittedName>
        <fullName evidence="1">Uncharacterized protein</fullName>
    </submittedName>
</protein>